<organism evidence="2 3">
    <name type="scientific">Bos mutus</name>
    <name type="common">wild yak</name>
    <dbReference type="NCBI Taxonomy" id="72004"/>
    <lineage>
        <taxon>Eukaryota</taxon>
        <taxon>Metazoa</taxon>
        <taxon>Chordata</taxon>
        <taxon>Craniata</taxon>
        <taxon>Vertebrata</taxon>
        <taxon>Euteleostomi</taxon>
        <taxon>Mammalia</taxon>
        <taxon>Eutheria</taxon>
        <taxon>Laurasiatheria</taxon>
        <taxon>Artiodactyla</taxon>
        <taxon>Ruminantia</taxon>
        <taxon>Pecora</taxon>
        <taxon>Bovidae</taxon>
        <taxon>Bovinae</taxon>
        <taxon>Bos</taxon>
    </lineage>
</organism>
<protein>
    <submittedName>
        <fullName evidence="2">Uncharacterized protein</fullName>
    </submittedName>
</protein>
<feature type="region of interest" description="Disordered" evidence="1">
    <location>
        <begin position="1"/>
        <end position="155"/>
    </location>
</feature>
<feature type="compositionally biased region" description="Polar residues" evidence="1">
    <location>
        <begin position="130"/>
        <end position="141"/>
    </location>
</feature>
<sequence>MPALGMPLWPHASPQGPCSPSDAILPLQREASPLEEAGKEVGLRVPGCGVPAGDPDLELFQGGVTRVSAPGPRPAEERRSLKRPPGDPSYRDNEPTGREPARLRGGGVGGSPETERGLGMRKPLLGGETQGTQAFIPQGSASDCPVSPRQTGVTRPCQALNTQEACSRVITRLCSPPHLAEPREDFLGAKPSNRTLHSSDPWGPDAADLSAVLGAQDG</sequence>
<dbReference type="Proteomes" id="UP000322234">
    <property type="component" value="Unassembled WGS sequence"/>
</dbReference>
<evidence type="ECO:0000313" key="2">
    <source>
        <dbReference type="EMBL" id="MXQ95690.1"/>
    </source>
</evidence>
<accession>A0A6B0S040</accession>
<feature type="region of interest" description="Disordered" evidence="1">
    <location>
        <begin position="178"/>
        <end position="218"/>
    </location>
</feature>
<dbReference type="EMBL" id="VBQZ03000143">
    <property type="protein sequence ID" value="MXQ95690.1"/>
    <property type="molecule type" value="Genomic_DNA"/>
</dbReference>
<gene>
    <name evidence="2" type="ORF">E5288_WYG018252</name>
</gene>
<keyword evidence="3" id="KW-1185">Reference proteome</keyword>
<reference evidence="2" key="1">
    <citation type="submission" date="2019-10" db="EMBL/GenBank/DDBJ databases">
        <title>The sequence and de novo assembly of the wild yak genome.</title>
        <authorList>
            <person name="Liu Y."/>
        </authorList>
    </citation>
    <scope>NUCLEOTIDE SEQUENCE [LARGE SCALE GENOMIC DNA]</scope>
    <source>
        <strain evidence="2">WY2019</strain>
    </source>
</reference>
<comment type="caution">
    <text evidence="2">The sequence shown here is derived from an EMBL/GenBank/DDBJ whole genome shotgun (WGS) entry which is preliminary data.</text>
</comment>
<dbReference type="AlphaFoldDB" id="A0A6B0S040"/>
<evidence type="ECO:0000256" key="1">
    <source>
        <dbReference type="SAM" id="MobiDB-lite"/>
    </source>
</evidence>
<evidence type="ECO:0000313" key="3">
    <source>
        <dbReference type="Proteomes" id="UP000322234"/>
    </source>
</evidence>
<proteinExistence type="predicted"/>
<name>A0A6B0S040_9CETA</name>
<feature type="compositionally biased region" description="Basic and acidic residues" evidence="1">
    <location>
        <begin position="89"/>
        <end position="102"/>
    </location>
</feature>